<protein>
    <submittedName>
        <fullName evidence="5">Transcriptional regulator</fullName>
    </submittedName>
</protein>
<keyword evidence="1" id="KW-0175">Coiled coil</keyword>
<accession>A0ABM8IDN6</accession>
<keyword evidence="3" id="KW-0732">Signal</keyword>
<evidence type="ECO:0000256" key="1">
    <source>
        <dbReference type="SAM" id="Coils"/>
    </source>
</evidence>
<dbReference type="RefSeq" id="WP_353332698.1">
    <property type="nucleotide sequence ID" value="NZ_AP028055.1"/>
</dbReference>
<keyword evidence="2" id="KW-0812">Transmembrane</keyword>
<feature type="signal peptide" evidence="3">
    <location>
        <begin position="1"/>
        <end position="20"/>
    </location>
</feature>
<feature type="chain" id="PRO_5046726588" evidence="3">
    <location>
        <begin position="21"/>
        <end position="536"/>
    </location>
</feature>
<sequence length="536" mass="62428">MKRKTLFLIIFTFYSFTTLAGNQLDSLLNVLDKTIKESRSYVEMRENRISKLKIGLNKKGISPQQIYAINELLYKEYRAFVCDSAIHYLNMNLDLAELHNNKKWINETKLLLSYLQSSSGMYSESSYALTSINKKELTKEQIPEYYRCCERLYDEMHLYTHNQKLKKTYFKIFRAYQDTMLNLYAPTSENYLAIKEQKALEHKDLAEARRINNIRLSKTSFGTPEYALIKFQSSLIYREEKRPDEEKKDLILSALSDIKAAIKDNASLFTLANLLYEKGDIDHAYHYIKFSLEDANFYNARLRNIQISNTLPIIEKSYQIKSEKQKNDLRISLIGISALSLLLIGALGYIYRQMKKLAKARNELGIINTQLKSLNNELGEANRVKEEYIALFLGLCSTYIDKLESYRKMVSKKITGGQIAELLKTTKSPDVIENELKEFYSNFDNTFLHLYPQFVEEFNSLLAKEERIVLKKGELLNTELRIFALIRLGINDSSKIANLLRYSVNTIYNYRAKVKNKALVSRDDFENRVMKIGTFS</sequence>
<keyword evidence="2" id="KW-0472">Membrane</keyword>
<organism evidence="5 6">
    <name type="scientific">Bacteroides sedimenti</name>
    <dbReference type="NCBI Taxonomy" id="2136147"/>
    <lineage>
        <taxon>Bacteria</taxon>
        <taxon>Pseudomonadati</taxon>
        <taxon>Bacteroidota</taxon>
        <taxon>Bacteroidia</taxon>
        <taxon>Bacteroidales</taxon>
        <taxon>Bacteroidaceae</taxon>
        <taxon>Bacteroides</taxon>
    </lineage>
</organism>
<dbReference type="Pfam" id="PF19904">
    <property type="entry name" value="DUF6377"/>
    <property type="match status" value="1"/>
</dbReference>
<reference evidence="5 6" key="1">
    <citation type="submission" date="2023-04" db="EMBL/GenBank/DDBJ databases">
        <title>Draft genome sequence of acteroides sedimenti strain YN3PY1.</title>
        <authorList>
            <person name="Yoshida N."/>
        </authorList>
    </citation>
    <scope>NUCLEOTIDE SEQUENCE [LARGE SCALE GENOMIC DNA]</scope>
    <source>
        <strain evidence="5 6">YN3PY1</strain>
    </source>
</reference>
<evidence type="ECO:0000313" key="6">
    <source>
        <dbReference type="Proteomes" id="UP001496674"/>
    </source>
</evidence>
<feature type="coiled-coil region" evidence="1">
    <location>
        <begin position="357"/>
        <end position="391"/>
    </location>
</feature>
<evidence type="ECO:0000256" key="2">
    <source>
        <dbReference type="SAM" id="Phobius"/>
    </source>
</evidence>
<keyword evidence="2" id="KW-1133">Transmembrane helix</keyword>
<gene>
    <name evidence="5" type="ORF">BSYN_03330</name>
</gene>
<dbReference type="EMBL" id="AP028055">
    <property type="protein sequence ID" value="BEG98068.1"/>
    <property type="molecule type" value="Genomic_DNA"/>
</dbReference>
<dbReference type="InterPro" id="IPR045957">
    <property type="entry name" value="DUF6377"/>
</dbReference>
<dbReference type="Proteomes" id="UP001496674">
    <property type="component" value="Chromosome"/>
</dbReference>
<evidence type="ECO:0000256" key="3">
    <source>
        <dbReference type="SAM" id="SignalP"/>
    </source>
</evidence>
<feature type="domain" description="DUF6377" evidence="4">
    <location>
        <begin position="257"/>
        <end position="497"/>
    </location>
</feature>
<feature type="transmembrane region" description="Helical" evidence="2">
    <location>
        <begin position="331"/>
        <end position="351"/>
    </location>
</feature>
<proteinExistence type="predicted"/>
<evidence type="ECO:0000313" key="5">
    <source>
        <dbReference type="EMBL" id="BEG98068.1"/>
    </source>
</evidence>
<keyword evidence="6" id="KW-1185">Reference proteome</keyword>
<name>A0ABM8IDN6_9BACE</name>
<evidence type="ECO:0000259" key="4">
    <source>
        <dbReference type="Pfam" id="PF19904"/>
    </source>
</evidence>